<dbReference type="EMBL" id="CP094298">
    <property type="protein sequence ID" value="UNZ06234.1"/>
    <property type="molecule type" value="Genomic_DNA"/>
</dbReference>
<name>A0ABY3ZCP3_STRRM</name>
<evidence type="ECO:0000313" key="2">
    <source>
        <dbReference type="Proteomes" id="UP000829494"/>
    </source>
</evidence>
<evidence type="ECO:0000313" key="1">
    <source>
        <dbReference type="EMBL" id="UNZ06234.1"/>
    </source>
</evidence>
<sequence>MDRIARPPTQISPAQHPTRRLLAAGILGRRAGRTIATIRTADGTTGHITPRHQAAPLALLLTTAADRLAAHNPDTTLTPERLLTEAHVTVWDWHGTYTDTAPVRADLDTLTRVLDELPLDGATRGEYATRLRLTASGVTL</sequence>
<reference evidence="1 2" key="1">
    <citation type="submission" date="2022-03" db="EMBL/GenBank/DDBJ databases">
        <title>Complete genome of Streptomyces rimosus ssp. rimosus R7 (=ATCC 10970).</title>
        <authorList>
            <person name="Beganovic S."/>
            <person name="Ruckert C."/>
            <person name="Busche T."/>
            <person name="Kalinowski J."/>
            <person name="Wittmann C."/>
        </authorList>
    </citation>
    <scope>NUCLEOTIDE SEQUENCE [LARGE SCALE GENOMIC DNA]</scope>
    <source>
        <strain evidence="1 2">R7</strain>
    </source>
</reference>
<dbReference type="RefSeq" id="WP_242934639.1">
    <property type="nucleotide sequence ID" value="NZ_CP094298.1"/>
</dbReference>
<keyword evidence="2" id="KW-1185">Reference proteome</keyword>
<organism evidence="1 2">
    <name type="scientific">Streptomyces rimosus subsp. rimosus</name>
    <dbReference type="NCBI Taxonomy" id="132474"/>
    <lineage>
        <taxon>Bacteria</taxon>
        <taxon>Bacillati</taxon>
        <taxon>Actinomycetota</taxon>
        <taxon>Actinomycetes</taxon>
        <taxon>Kitasatosporales</taxon>
        <taxon>Streptomycetaceae</taxon>
        <taxon>Streptomyces</taxon>
    </lineage>
</organism>
<accession>A0ABY3ZCP3</accession>
<proteinExistence type="predicted"/>
<dbReference type="Proteomes" id="UP000829494">
    <property type="component" value="Chromosome"/>
</dbReference>
<gene>
    <name evidence="1" type="ORF">SRIMR7_29210</name>
</gene>
<protein>
    <submittedName>
        <fullName evidence="1">Uncharacterized protein</fullName>
    </submittedName>
</protein>